<dbReference type="SUPFAM" id="SSF55909">
    <property type="entry name" value="Pentein"/>
    <property type="match status" value="1"/>
</dbReference>
<evidence type="ECO:0000256" key="2">
    <source>
        <dbReference type="SAM" id="SignalP"/>
    </source>
</evidence>
<accession>A0A7R8AJG3</accession>
<organism evidence="3 4">
    <name type="scientific">Aspergillus puulaauensis</name>
    <dbReference type="NCBI Taxonomy" id="1220207"/>
    <lineage>
        <taxon>Eukaryota</taxon>
        <taxon>Fungi</taxon>
        <taxon>Dikarya</taxon>
        <taxon>Ascomycota</taxon>
        <taxon>Pezizomycotina</taxon>
        <taxon>Eurotiomycetes</taxon>
        <taxon>Eurotiomycetidae</taxon>
        <taxon>Eurotiales</taxon>
        <taxon>Aspergillaceae</taxon>
        <taxon>Aspergillus</taxon>
    </lineage>
</organism>
<dbReference type="GO" id="GO:0047632">
    <property type="term" value="F:agmatine deiminase activity"/>
    <property type="evidence" value="ECO:0007669"/>
    <property type="project" value="TreeGrafter"/>
</dbReference>
<evidence type="ECO:0000313" key="3">
    <source>
        <dbReference type="EMBL" id="BCS21744.1"/>
    </source>
</evidence>
<name>A0A7R8AJG3_9EURO</name>
<evidence type="ECO:0000313" key="4">
    <source>
        <dbReference type="Proteomes" id="UP000654913"/>
    </source>
</evidence>
<dbReference type="OrthoDB" id="544103at2759"/>
<feature type="signal peptide" evidence="2">
    <location>
        <begin position="1"/>
        <end position="18"/>
    </location>
</feature>
<dbReference type="PANTHER" id="PTHR31377:SF0">
    <property type="entry name" value="AGMATINE DEIMINASE-RELATED"/>
    <property type="match status" value="1"/>
</dbReference>
<dbReference type="AlphaFoldDB" id="A0A7R8AJG3"/>
<dbReference type="InterPro" id="IPR007466">
    <property type="entry name" value="Peptidyl-Arg-deiminase_porph"/>
</dbReference>
<keyword evidence="1" id="KW-0378">Hydrolase</keyword>
<dbReference type="Pfam" id="PF04371">
    <property type="entry name" value="PAD_porph"/>
    <property type="match status" value="1"/>
</dbReference>
<protein>
    <recommendedName>
        <fullName evidence="5">Agmatine deiminase</fullName>
    </recommendedName>
</protein>
<gene>
    <name evidence="3" type="ORF">APUU_22176S</name>
</gene>
<reference evidence="3" key="2">
    <citation type="submission" date="2021-02" db="EMBL/GenBank/DDBJ databases">
        <title>Aspergillus puulaauensis MK2 genome sequence.</title>
        <authorList>
            <person name="Futagami T."/>
            <person name="Mori K."/>
            <person name="Kadooka C."/>
            <person name="Tanaka T."/>
        </authorList>
    </citation>
    <scope>NUCLEOTIDE SEQUENCE</scope>
    <source>
        <strain evidence="3">MK2</strain>
    </source>
</reference>
<dbReference type="RefSeq" id="XP_041553938.1">
    <property type="nucleotide sequence ID" value="XM_041701010.1"/>
</dbReference>
<keyword evidence="2" id="KW-0732">Signal</keyword>
<evidence type="ECO:0008006" key="5">
    <source>
        <dbReference type="Google" id="ProtNLM"/>
    </source>
</evidence>
<dbReference type="GO" id="GO:0009446">
    <property type="term" value="P:putrescine biosynthetic process"/>
    <property type="evidence" value="ECO:0007669"/>
    <property type="project" value="InterPro"/>
</dbReference>
<proteinExistence type="predicted"/>
<sequence length="365" mass="40191">MRFLPLQVFCAVTSTVAANSRFYMPDEGNPHEATLMAWPGNNNPNYEDPGSLQRMKAELVDIAKAISDFEPVTMIVSSDQVSDAERELACCGEYGVDIKPTTADDLEPWMRDIAPTFVLSKGSHRDLYGADFNFNGWGGRYPSSSNTDLARYLLDDWYIPRLQSSIVLEGGALDVDGEGTMLATESSILNPNRNKNATRETIERELHRILGVTKVIWVPGVKDKDVTDAHIDALARFSSPGKVVLSRPSPGDPVWTKVYNDTSNILSQATDAKGRALEIVELPDADANDIDRSEPDMVVSYINYLLVNGAVIAPRFGSHKSDAEAKQILQRVFPERKIVQVPLNEIAVNGGGIHCMTQQIPALEK</sequence>
<dbReference type="KEGG" id="apuu:APUU_22176S"/>
<dbReference type="GeneID" id="64971749"/>
<feature type="chain" id="PRO_5031312518" description="Agmatine deiminase" evidence="2">
    <location>
        <begin position="19"/>
        <end position="365"/>
    </location>
</feature>
<reference evidence="3" key="1">
    <citation type="submission" date="2021-01" db="EMBL/GenBank/DDBJ databases">
        <authorList>
            <consortium name="Aspergillus puulaauensis MK2 genome sequencing consortium"/>
            <person name="Kazuki M."/>
            <person name="Futagami T."/>
        </authorList>
    </citation>
    <scope>NUCLEOTIDE SEQUENCE</scope>
    <source>
        <strain evidence="3">MK2</strain>
    </source>
</reference>
<dbReference type="PANTHER" id="PTHR31377">
    <property type="entry name" value="AGMATINE DEIMINASE-RELATED"/>
    <property type="match status" value="1"/>
</dbReference>
<dbReference type="Gene3D" id="3.75.10.10">
    <property type="entry name" value="L-arginine/glycine Amidinotransferase, Chain A"/>
    <property type="match status" value="1"/>
</dbReference>
<dbReference type="Proteomes" id="UP000654913">
    <property type="component" value="Chromosome 2"/>
</dbReference>
<dbReference type="EMBL" id="AP024444">
    <property type="protein sequence ID" value="BCS21744.1"/>
    <property type="molecule type" value="Genomic_DNA"/>
</dbReference>
<keyword evidence="4" id="KW-1185">Reference proteome</keyword>
<evidence type="ECO:0000256" key="1">
    <source>
        <dbReference type="ARBA" id="ARBA00022801"/>
    </source>
</evidence>
<dbReference type="GO" id="GO:0004668">
    <property type="term" value="F:protein-arginine deiminase activity"/>
    <property type="evidence" value="ECO:0007669"/>
    <property type="project" value="InterPro"/>
</dbReference>